<proteinExistence type="predicted"/>
<sequence>MSTHNTADRIAFGYWVPNVSGGLVTSTVEQRTDWGIDYNVQLARHAEEAGFDYALSQVRYLGSYGASEQHESVSFSLALLAATTKLNVIAAVHPGLWQPGVLSNLAATASEIYDGRFALNVVSGWLKDEFRALGEPWLEHDERYRRTKEFVEVIRRLSSGEETTFRGDFYRIHDYALHPATKSPPEIFHGGSSTAARDSAAANADWFLTNGAPPEELKEQIAEVRAKAEKYGREVKVGVNAFAIVADSDEEAERRLREIVENADTAAVKDFQDSVQQAGASTKDGKGMWANSSFEDLVQYNDGFRTGLIGTPEKIRARIEELREVGVDLVLLGFLHIDEEVQRFGREVIPGVRETEAGLAEKATA</sequence>
<dbReference type="SUPFAM" id="SSF51679">
    <property type="entry name" value="Bacterial luciferase-like"/>
    <property type="match status" value="1"/>
</dbReference>
<evidence type="ECO:0000256" key="4">
    <source>
        <dbReference type="ARBA" id="ARBA00023033"/>
    </source>
</evidence>
<name>I7LBM0_9CORY</name>
<evidence type="ECO:0000313" key="9">
    <source>
        <dbReference type="Proteomes" id="UP000011016"/>
    </source>
</evidence>
<evidence type="ECO:0000256" key="1">
    <source>
        <dbReference type="ARBA" id="ARBA00022630"/>
    </source>
</evidence>
<dbReference type="InterPro" id="IPR024014">
    <property type="entry name" value="DMSO2_SphG"/>
</dbReference>
<reference evidence="7 8" key="2">
    <citation type="submission" date="2012-08" db="EMBL/GenBank/DDBJ databases">
        <title>The Genome Sequence of Turicella otitidis ATCC 51513.</title>
        <authorList>
            <consortium name="The Broad Institute Genome Sequencing Platform"/>
            <person name="Earl A."/>
            <person name="Ward D."/>
            <person name="Feldgarden M."/>
            <person name="Gevers D."/>
            <person name="Huys G."/>
            <person name="Walker B."/>
            <person name="Young S.K."/>
            <person name="Zeng Q."/>
            <person name="Gargeya S."/>
            <person name="Fitzgerald M."/>
            <person name="Haas B."/>
            <person name="Abouelleil A."/>
            <person name="Alvarado L."/>
            <person name="Arachchi H.M."/>
            <person name="Berlin A.M."/>
            <person name="Chapman S.B."/>
            <person name="Goldberg J."/>
            <person name="Griggs A."/>
            <person name="Gujja S."/>
            <person name="Hansen M."/>
            <person name="Howarth C."/>
            <person name="Imamovic A."/>
            <person name="Larimer J."/>
            <person name="McCowen C."/>
            <person name="Montmayeur A."/>
            <person name="Murphy C."/>
            <person name="Neiman D."/>
            <person name="Pearson M."/>
            <person name="Priest M."/>
            <person name="Roberts A."/>
            <person name="Saif S."/>
            <person name="Shea T."/>
            <person name="Sisk P."/>
            <person name="Sykes S."/>
            <person name="Wortman J."/>
            <person name="Nusbaum C."/>
            <person name="Birren B."/>
        </authorList>
    </citation>
    <scope>NUCLEOTIDE SEQUENCE [LARGE SCALE GENOMIC DNA]</scope>
    <source>
        <strain evidence="7 8">ATCC 51513</strain>
    </source>
</reference>
<dbReference type="NCBIfam" id="TIGR04021">
    <property type="entry name" value="LLM_DMSO2_sfnG"/>
    <property type="match status" value="1"/>
</dbReference>
<dbReference type="CDD" id="cd01094">
    <property type="entry name" value="Alkanesulfonate_monoxygenase"/>
    <property type="match status" value="1"/>
</dbReference>
<dbReference type="Proteomes" id="UP000011016">
    <property type="component" value="Unassembled WGS sequence"/>
</dbReference>
<dbReference type="eggNOG" id="COG2141">
    <property type="taxonomic scope" value="Bacteria"/>
</dbReference>
<accession>I7LBM0</accession>
<reference evidence="6 9" key="1">
    <citation type="journal article" date="2012" name="J. Bacteriol.">
        <title>Draft Genome Sequence of Turicella otitidis ATCC 51513, Isolated from Middle Ear Fluid from a Child with Otitis Media.</title>
        <authorList>
            <person name="Brinkrolf K."/>
            <person name="Schneider J."/>
            <person name="Knecht M."/>
            <person name="Ruckert C."/>
            <person name="Tauch A."/>
        </authorList>
    </citation>
    <scope>NUCLEOTIDE SEQUENCE [LARGE SCALE GENOMIC DNA]</scope>
    <source>
        <strain evidence="6 9">ATCC 51513</strain>
    </source>
</reference>
<evidence type="ECO:0000256" key="3">
    <source>
        <dbReference type="ARBA" id="ARBA00023002"/>
    </source>
</evidence>
<dbReference type="EMBL" id="AHAE01000047">
    <property type="protein sequence ID" value="EJZ82014.1"/>
    <property type="molecule type" value="Genomic_DNA"/>
</dbReference>
<evidence type="ECO:0000256" key="2">
    <source>
        <dbReference type="ARBA" id="ARBA00022643"/>
    </source>
</evidence>
<keyword evidence="4 6" id="KW-0503">Monooxygenase</keyword>
<dbReference type="Gene3D" id="3.20.20.30">
    <property type="entry name" value="Luciferase-like domain"/>
    <property type="match status" value="1"/>
</dbReference>
<organism evidence="6 9">
    <name type="scientific">Corynebacterium otitidis ATCC 51513</name>
    <dbReference type="NCBI Taxonomy" id="883169"/>
    <lineage>
        <taxon>Bacteria</taxon>
        <taxon>Bacillati</taxon>
        <taxon>Actinomycetota</taxon>
        <taxon>Actinomycetes</taxon>
        <taxon>Mycobacteriales</taxon>
        <taxon>Corynebacteriaceae</taxon>
        <taxon>Corynebacterium</taxon>
    </lineage>
</organism>
<protein>
    <submittedName>
        <fullName evidence="6">Alkanesulfonate monooxygenase</fullName>
        <ecNumber evidence="6">1.14.14.5</ecNumber>
    </submittedName>
    <submittedName>
        <fullName evidence="7">Dimethyl sulfone monooxygenase SfnG</fullName>
    </submittedName>
</protein>
<dbReference type="PATRIC" id="fig|883169.3.peg.1049"/>
<keyword evidence="8" id="KW-1185">Reference proteome</keyword>
<dbReference type="InterPro" id="IPR050172">
    <property type="entry name" value="SsuD_RutA_monooxygenase"/>
</dbReference>
<gene>
    <name evidence="6" type="ORF">BN46_0474</name>
    <name evidence="7" type="ORF">HMPREF9719_01086</name>
</gene>
<dbReference type="GO" id="GO:0008726">
    <property type="term" value="F:alkanesulfonate monooxygenase activity"/>
    <property type="evidence" value="ECO:0007669"/>
    <property type="project" value="UniProtKB-EC"/>
</dbReference>
<evidence type="ECO:0000313" key="6">
    <source>
        <dbReference type="EMBL" id="CCI83214.1"/>
    </source>
</evidence>
<evidence type="ECO:0000259" key="5">
    <source>
        <dbReference type="Pfam" id="PF00296"/>
    </source>
</evidence>
<dbReference type="GO" id="GO:0046306">
    <property type="term" value="P:alkanesulfonate catabolic process"/>
    <property type="evidence" value="ECO:0007669"/>
    <property type="project" value="TreeGrafter"/>
</dbReference>
<dbReference type="InterPro" id="IPR011251">
    <property type="entry name" value="Luciferase-like_dom"/>
</dbReference>
<dbReference type="EMBL" id="CAJZ01000068">
    <property type="protein sequence ID" value="CCI83214.1"/>
    <property type="molecule type" value="Genomic_DNA"/>
</dbReference>
<keyword evidence="1" id="KW-0285">Flavoprotein</keyword>
<dbReference type="InterPro" id="IPR036661">
    <property type="entry name" value="Luciferase-like_sf"/>
</dbReference>
<evidence type="ECO:0000313" key="7">
    <source>
        <dbReference type="EMBL" id="EJZ82014.1"/>
    </source>
</evidence>
<keyword evidence="3 6" id="KW-0560">Oxidoreductase</keyword>
<dbReference type="PANTHER" id="PTHR42847">
    <property type="entry name" value="ALKANESULFONATE MONOOXYGENASE"/>
    <property type="match status" value="1"/>
</dbReference>
<comment type="caution">
    <text evidence="6">The sequence shown here is derived from an EMBL/GenBank/DDBJ whole genome shotgun (WGS) entry which is preliminary data.</text>
</comment>
<dbReference type="RefSeq" id="WP_004600976.1">
    <property type="nucleotide sequence ID" value="NZ_HF541866.1"/>
</dbReference>
<dbReference type="PANTHER" id="PTHR42847:SF4">
    <property type="entry name" value="ALKANESULFONATE MONOOXYGENASE-RELATED"/>
    <property type="match status" value="1"/>
</dbReference>
<keyword evidence="2" id="KW-0288">FMN</keyword>
<dbReference type="EC" id="1.14.14.5" evidence="6"/>
<dbReference type="Pfam" id="PF00296">
    <property type="entry name" value="Bac_luciferase"/>
    <property type="match status" value="1"/>
</dbReference>
<feature type="domain" description="Luciferase-like" evidence="5">
    <location>
        <begin position="12"/>
        <end position="328"/>
    </location>
</feature>
<dbReference type="AlphaFoldDB" id="I7LBM0"/>
<dbReference type="HOGENOM" id="CLU_027853_1_2_11"/>
<evidence type="ECO:0000313" key="8">
    <source>
        <dbReference type="Proteomes" id="UP000006078"/>
    </source>
</evidence>
<dbReference type="OrthoDB" id="9814695at2"/>
<dbReference type="Proteomes" id="UP000006078">
    <property type="component" value="Unassembled WGS sequence"/>
</dbReference>